<dbReference type="Pfam" id="PF00034">
    <property type="entry name" value="Cytochrom_C"/>
    <property type="match status" value="1"/>
</dbReference>
<dbReference type="InterPro" id="IPR013428">
    <property type="entry name" value="Membrane-bound_put_N"/>
</dbReference>
<dbReference type="EMBL" id="BAABFN010000002">
    <property type="protein sequence ID" value="GAA4305298.1"/>
    <property type="molecule type" value="Genomic_DNA"/>
</dbReference>
<comment type="caution">
    <text evidence="7">The sequence shown here is derived from an EMBL/GenBank/DDBJ whole genome shotgun (WGS) entry which is preliminary data.</text>
</comment>
<dbReference type="InterPro" id="IPR011042">
    <property type="entry name" value="6-blade_b-propeller_TolB-like"/>
</dbReference>
<keyword evidence="2 4" id="KW-0479">Metal-binding</keyword>
<evidence type="ECO:0000256" key="1">
    <source>
        <dbReference type="ARBA" id="ARBA00022617"/>
    </source>
</evidence>
<gene>
    <name evidence="7" type="ORF">GCM10023143_10470</name>
</gene>
<feature type="domain" description="Cytochrome c" evidence="6">
    <location>
        <begin position="1046"/>
        <end position="1179"/>
    </location>
</feature>
<dbReference type="PANTHER" id="PTHR33546">
    <property type="entry name" value="LARGE, MULTIFUNCTIONAL SECRETED PROTEIN-RELATED"/>
    <property type="match status" value="1"/>
</dbReference>
<dbReference type="SUPFAM" id="SSF50952">
    <property type="entry name" value="Soluble quinoprotein glucose dehydrogenase"/>
    <property type="match status" value="1"/>
</dbReference>
<dbReference type="SUPFAM" id="SSF48371">
    <property type="entry name" value="ARM repeat"/>
    <property type="match status" value="1"/>
</dbReference>
<evidence type="ECO:0000259" key="6">
    <source>
        <dbReference type="PROSITE" id="PS51007"/>
    </source>
</evidence>
<dbReference type="Gene3D" id="1.25.10.10">
    <property type="entry name" value="Leucine-rich Repeat Variant"/>
    <property type="match status" value="1"/>
</dbReference>
<evidence type="ECO:0000313" key="8">
    <source>
        <dbReference type="Proteomes" id="UP001501207"/>
    </source>
</evidence>
<reference evidence="8" key="1">
    <citation type="journal article" date="2019" name="Int. J. Syst. Evol. Microbiol.">
        <title>The Global Catalogue of Microorganisms (GCM) 10K type strain sequencing project: providing services to taxonomists for standard genome sequencing and annotation.</title>
        <authorList>
            <consortium name="The Broad Institute Genomics Platform"/>
            <consortium name="The Broad Institute Genome Sequencing Center for Infectious Disease"/>
            <person name="Wu L."/>
            <person name="Ma J."/>
        </authorList>
    </citation>
    <scope>NUCLEOTIDE SEQUENCE [LARGE SCALE GENOMIC DNA]</scope>
    <source>
        <strain evidence="8">JCM 17664</strain>
    </source>
</reference>
<keyword evidence="1 4" id="KW-0349">Heme</keyword>
<dbReference type="Gene3D" id="1.10.760.10">
    <property type="entry name" value="Cytochrome c-like domain"/>
    <property type="match status" value="1"/>
</dbReference>
<dbReference type="InterPro" id="IPR055557">
    <property type="entry name" value="DUF7133"/>
</dbReference>
<dbReference type="InterPro" id="IPR013427">
    <property type="entry name" value="Haem-bd_dom_put"/>
</dbReference>
<evidence type="ECO:0000313" key="7">
    <source>
        <dbReference type="EMBL" id="GAA4305298.1"/>
    </source>
</evidence>
<accession>A0ABP8FJK6</accession>
<dbReference type="SUPFAM" id="SSF46626">
    <property type="entry name" value="Cytochrome c"/>
    <property type="match status" value="1"/>
</dbReference>
<organism evidence="7 8">
    <name type="scientific">Compostibacter hankyongensis</name>
    <dbReference type="NCBI Taxonomy" id="1007089"/>
    <lineage>
        <taxon>Bacteria</taxon>
        <taxon>Pseudomonadati</taxon>
        <taxon>Bacteroidota</taxon>
        <taxon>Chitinophagia</taxon>
        <taxon>Chitinophagales</taxon>
        <taxon>Chitinophagaceae</taxon>
        <taxon>Compostibacter</taxon>
    </lineage>
</organism>
<feature type="region of interest" description="Disordered" evidence="5">
    <location>
        <begin position="26"/>
        <end position="45"/>
    </location>
</feature>
<dbReference type="InterPro" id="IPR036909">
    <property type="entry name" value="Cyt_c-like_dom_sf"/>
</dbReference>
<dbReference type="InterPro" id="IPR016024">
    <property type="entry name" value="ARM-type_fold"/>
</dbReference>
<keyword evidence="3 4" id="KW-0408">Iron</keyword>
<keyword evidence="8" id="KW-1185">Reference proteome</keyword>
<dbReference type="InterPro" id="IPR009056">
    <property type="entry name" value="Cyt_c-like_dom"/>
</dbReference>
<name>A0ABP8FJK6_9BACT</name>
<evidence type="ECO:0000256" key="2">
    <source>
        <dbReference type="ARBA" id="ARBA00022723"/>
    </source>
</evidence>
<proteinExistence type="predicted"/>
<dbReference type="InterPro" id="IPR011989">
    <property type="entry name" value="ARM-like"/>
</dbReference>
<dbReference type="NCBIfam" id="TIGR02603">
    <property type="entry name" value="CxxCH_TIGR02603"/>
    <property type="match status" value="1"/>
</dbReference>
<dbReference type="InterPro" id="IPR011041">
    <property type="entry name" value="Quinoprot_gluc/sorb_DH_b-prop"/>
</dbReference>
<evidence type="ECO:0000256" key="3">
    <source>
        <dbReference type="ARBA" id="ARBA00023004"/>
    </source>
</evidence>
<protein>
    <recommendedName>
        <fullName evidence="6">Cytochrome c domain-containing protein</fullName>
    </recommendedName>
</protein>
<dbReference type="Pfam" id="PF23500">
    <property type="entry name" value="DUF7133"/>
    <property type="match status" value="1"/>
</dbReference>
<dbReference type="Proteomes" id="UP001501207">
    <property type="component" value="Unassembled WGS sequence"/>
</dbReference>
<evidence type="ECO:0000256" key="5">
    <source>
        <dbReference type="SAM" id="MobiDB-lite"/>
    </source>
</evidence>
<dbReference type="NCBIfam" id="TIGR02604">
    <property type="entry name" value="Piru_Ver_Nterm"/>
    <property type="match status" value="1"/>
</dbReference>
<sequence length="1180" mass="130981">MNKLNFRVLIYSLCILACLQEACKSKKGSSGESQTSDHDIFSDNVRITDFQTPEEERKGFKLPPGFEITLFASEPDIGKPINMAFDAQGRLWVTNTTEYPYPAAPGKGHDKITILEDSDGDGKADKFTTFADNLNIPIGITPFRDGAIAYSIPDIYRFKDTDGDGKSDNRKILLGPFGFTDTHGMQNNFTRGFDGWIYACHGFTNTSTVAGTDGDSITMISGNTYRFLPDGSRVEQTTYGRVNPFGYAFDDWGYLYSLDCHSKPIYQLIRGAEYPQFGKKAPAIGFAPEMMSYEFGSTANSGLVYYTGLQFPEEYRHNFYSGNVVTSRINRNIMTLHGSSPKSKREPDFLVSSDPWFRPVDIKTGPDGSLYIADFYNRIIGHYEVPLDHPGRDHRSGRIWKITYTGNKPHQDIAPKNWSKLPLDELIKALNYPQLDIRMNIANQIVDAYGDKAVHPVMQMMQSENPDHKSFIQGLWILYRLKSLPDNLLDKALTHADPMIRVHGLRVLTEMKSISSKQYDQALIALNDKNPQVQRIAAEVLGRFPKPGNMTPLMNMYTGTSDEDMHLKYTILLSIREHLKNTAVMQDVAHRKWDDTQLGILMKVMPDVPSKEAASFALDYLQTHQVSQEQLIAYLGYIGRYIPDDHFDQAITLIRKKVSDDLDAQFALYQTIRQGVAQRGSPANPRLRQWGIDLARKVLEHAAEGSDTWSSRSLTETGDPVNPWSVINRPIVREIPKFKLVWSEFKGYPPLSSLHSPVFKLPSALQMKVFDNDIQNSESKVGTSKNAIRIRLRGSDKIIGEYRARFVRKTSNKELVNIAKFDLSGYQGQAGYIEVMDSTATGSVGIGEISPAVLNIPDKGPAETAVRQVQAAEIAADYHAVSLEPGLRKLLANAGADDQARTTAASTLMSLAPQQNTATLERVFNRQAESPAIRGKIAMALGQSSAPAVLAILGKGLAGAPRGLQVIIASVLSNSGAGIGYLLKAVKAGNINGDILSEIAVKERLAANIRKEQQQQLDQLLKGQALPEDRRKLIQERLASFDSSAVTAENGKTVFIRNCSMCHQINGQGGVVGPQLDGIGNWGQKALTEKILNPNGNISQAFRTYNITLKNGQVLTGLYRREEGNLLIFANAGGQEFSVAQSDIKERRASRYTLMPDQFSKIIAKKDFDALIKFLLTAKE</sequence>
<dbReference type="PROSITE" id="PS51007">
    <property type="entry name" value="CYTC"/>
    <property type="match status" value="1"/>
</dbReference>
<dbReference type="Gene3D" id="2.120.10.30">
    <property type="entry name" value="TolB, C-terminal domain"/>
    <property type="match status" value="1"/>
</dbReference>
<evidence type="ECO:0000256" key="4">
    <source>
        <dbReference type="PROSITE-ProRule" id="PRU00433"/>
    </source>
</evidence>
<dbReference type="PANTHER" id="PTHR33546:SF1">
    <property type="entry name" value="LARGE, MULTIFUNCTIONAL SECRETED PROTEIN"/>
    <property type="match status" value="1"/>
</dbReference>
<dbReference type="RefSeq" id="WP_344976561.1">
    <property type="nucleotide sequence ID" value="NZ_BAABFN010000002.1"/>
</dbReference>